<keyword evidence="3" id="KW-1185">Reference proteome</keyword>
<protein>
    <recommendedName>
        <fullName evidence="4">DUF1700 domain-containing protein</fullName>
    </recommendedName>
</protein>
<accession>A0AAU6WEX9</accession>
<dbReference type="RefSeq" id="WP_345472521.1">
    <property type="nucleotide sequence ID" value="NZ_CP125942.1"/>
</dbReference>
<proteinExistence type="predicted"/>
<feature type="transmembrane region" description="Helical" evidence="1">
    <location>
        <begin position="93"/>
        <end position="117"/>
    </location>
</feature>
<feature type="transmembrane region" description="Helical" evidence="1">
    <location>
        <begin position="150"/>
        <end position="172"/>
    </location>
</feature>
<keyword evidence="1" id="KW-0812">Transmembrane</keyword>
<name>A0AAU6WEX9_9MICC</name>
<organism evidence="2 3">
    <name type="scientific">Glutamicibacter ectropisis</name>
    <dbReference type="NCBI Taxonomy" id="3046593"/>
    <lineage>
        <taxon>Bacteria</taxon>
        <taxon>Bacillati</taxon>
        <taxon>Actinomycetota</taxon>
        <taxon>Actinomycetes</taxon>
        <taxon>Micrococcales</taxon>
        <taxon>Micrococcaceae</taxon>
        <taxon>Glutamicibacter</taxon>
    </lineage>
</organism>
<dbReference type="KEGG" id="gey:QMQ05_01840"/>
<evidence type="ECO:0000256" key="1">
    <source>
        <dbReference type="SAM" id="Phobius"/>
    </source>
</evidence>
<gene>
    <name evidence="2" type="ORF">QMQ05_01840</name>
</gene>
<evidence type="ECO:0000313" key="2">
    <source>
        <dbReference type="EMBL" id="XAO46315.1"/>
    </source>
</evidence>
<evidence type="ECO:0008006" key="4">
    <source>
        <dbReference type="Google" id="ProtNLM"/>
    </source>
</evidence>
<keyword evidence="1" id="KW-0472">Membrane</keyword>
<dbReference type="AlphaFoldDB" id="A0AAU6WEX9"/>
<reference evidence="2 3" key="1">
    <citation type="submission" date="2023-05" db="EMBL/GenBank/DDBJ databases">
        <title>Glutamicibacter sp. B1, complete genome.</title>
        <authorList>
            <person name="Long Y.H."/>
            <person name="Fang T."/>
            <person name="Li X.Y."/>
        </authorList>
    </citation>
    <scope>NUCLEOTIDE SEQUENCE [LARGE SCALE GENOMIC DNA]</scope>
    <source>
        <strain evidence="2 3">B1</strain>
    </source>
</reference>
<sequence length="190" mass="21024">MAQPQPNQKAVRTKKSNLGIWDSVARERYLFMVDLHLDGRVPTRTRKQILADLRNAIDVEAGRTSLSEALEGLGRPNELASSYAEGTDRSRPLWTVGVVAALGILLVYWVFLCLYTFGMLAVVTQVGGEFSAHFFFVEVMAFSQNESVGIGWAGGAALWFPLMLAFIAFISGSRAWRMLGSRRGQGDKHL</sequence>
<keyword evidence="1" id="KW-1133">Transmembrane helix</keyword>
<evidence type="ECO:0000313" key="3">
    <source>
        <dbReference type="Proteomes" id="UP001486888"/>
    </source>
</evidence>
<dbReference type="Proteomes" id="UP001486888">
    <property type="component" value="Chromosome"/>
</dbReference>
<dbReference type="EMBL" id="CP125942">
    <property type="protein sequence ID" value="XAO46315.1"/>
    <property type="molecule type" value="Genomic_DNA"/>
</dbReference>